<organism evidence="3 4">
    <name type="scientific">Aquirhabdus parva</name>
    <dbReference type="NCBI Taxonomy" id="2283318"/>
    <lineage>
        <taxon>Bacteria</taxon>
        <taxon>Pseudomonadati</taxon>
        <taxon>Pseudomonadota</taxon>
        <taxon>Gammaproteobacteria</taxon>
        <taxon>Moraxellales</taxon>
        <taxon>Moraxellaceae</taxon>
        <taxon>Aquirhabdus</taxon>
    </lineage>
</organism>
<dbReference type="AlphaFoldDB" id="A0A345P6C1"/>
<dbReference type="InterPro" id="IPR003675">
    <property type="entry name" value="Rce1/LyrA-like_dom"/>
</dbReference>
<dbReference type="GO" id="GO:0080120">
    <property type="term" value="P:CAAX-box protein maturation"/>
    <property type="evidence" value="ECO:0007669"/>
    <property type="project" value="UniProtKB-ARBA"/>
</dbReference>
<keyword evidence="4" id="KW-1185">Reference proteome</keyword>
<gene>
    <name evidence="3" type="ORF">HYN46_08265</name>
</gene>
<evidence type="ECO:0000313" key="4">
    <source>
        <dbReference type="Proteomes" id="UP000253940"/>
    </source>
</evidence>
<dbReference type="Proteomes" id="UP000253940">
    <property type="component" value="Chromosome"/>
</dbReference>
<reference evidence="3 4" key="1">
    <citation type="submission" date="2018-07" db="EMBL/GenBank/DDBJ databases">
        <title>Genome sequencing of Moraxellaceae gen. HYN0046.</title>
        <authorList>
            <person name="Kim M."/>
            <person name="Yi H."/>
        </authorList>
    </citation>
    <scope>NUCLEOTIDE SEQUENCE [LARGE SCALE GENOMIC DNA]</scope>
    <source>
        <strain evidence="3 4">HYN0046</strain>
    </source>
</reference>
<feature type="transmembrane region" description="Helical" evidence="1">
    <location>
        <begin position="61"/>
        <end position="80"/>
    </location>
</feature>
<feature type="transmembrane region" description="Helical" evidence="1">
    <location>
        <begin position="169"/>
        <end position="188"/>
    </location>
</feature>
<evidence type="ECO:0000259" key="2">
    <source>
        <dbReference type="Pfam" id="PF02517"/>
    </source>
</evidence>
<keyword evidence="1" id="KW-0472">Membrane</keyword>
<feature type="transmembrane region" description="Helical" evidence="1">
    <location>
        <begin position="200"/>
        <end position="220"/>
    </location>
</feature>
<dbReference type="GO" id="GO:0006508">
    <property type="term" value="P:proteolysis"/>
    <property type="evidence" value="ECO:0007669"/>
    <property type="project" value="UniProtKB-KW"/>
</dbReference>
<keyword evidence="3" id="KW-0378">Hydrolase</keyword>
<dbReference type="GO" id="GO:0004175">
    <property type="term" value="F:endopeptidase activity"/>
    <property type="evidence" value="ECO:0007669"/>
    <property type="project" value="UniProtKB-ARBA"/>
</dbReference>
<dbReference type="OrthoDB" id="877230at2"/>
<name>A0A345P6C1_9GAMM</name>
<feature type="transmembrane region" description="Helical" evidence="1">
    <location>
        <begin position="28"/>
        <end position="49"/>
    </location>
</feature>
<dbReference type="EMBL" id="CP031222">
    <property type="protein sequence ID" value="AXI02830.1"/>
    <property type="molecule type" value="Genomic_DNA"/>
</dbReference>
<feature type="domain" description="CAAX prenyl protease 2/Lysostaphin resistance protein A-like" evidence="2">
    <location>
        <begin position="135"/>
        <end position="239"/>
    </location>
</feature>
<keyword evidence="3" id="KW-0645">Protease</keyword>
<sequence length="246" mass="27056">MTPFVSLGFGLILVLAICVSGQWRNLRVWLLSLLAFAILSIYFTVLLHTPTWSALFLKLEWNWLGKITSITTLCLIYLALPQQIKNNVGLSQWPHPQKWRSTLLVSIFTLLFFVSCSALIPLIISHQCAKPSLETILFEATLPGIDEELLFRGILLAILTVAFGKPWKIAGITIGWGAIPLVIVFGLAHGVEVAHSGAPFLLSALVSVITGIMGALLLWIKERTGSIWVAVIVHNLANVLSHWVCG</sequence>
<keyword evidence="1" id="KW-0812">Transmembrane</keyword>
<evidence type="ECO:0000256" key="1">
    <source>
        <dbReference type="SAM" id="Phobius"/>
    </source>
</evidence>
<feature type="transmembrane region" description="Helical" evidence="1">
    <location>
        <begin position="100"/>
        <end position="124"/>
    </location>
</feature>
<dbReference type="KEGG" id="mbah:HYN46_08265"/>
<accession>A0A345P6C1</accession>
<dbReference type="Pfam" id="PF02517">
    <property type="entry name" value="Rce1-like"/>
    <property type="match status" value="1"/>
</dbReference>
<protein>
    <submittedName>
        <fullName evidence="3">CPBP family intramembrane metalloprotease</fullName>
    </submittedName>
</protein>
<dbReference type="GO" id="GO:0008237">
    <property type="term" value="F:metallopeptidase activity"/>
    <property type="evidence" value="ECO:0007669"/>
    <property type="project" value="UniProtKB-KW"/>
</dbReference>
<evidence type="ECO:0000313" key="3">
    <source>
        <dbReference type="EMBL" id="AXI02830.1"/>
    </source>
</evidence>
<proteinExistence type="predicted"/>
<keyword evidence="3" id="KW-0482">Metalloprotease</keyword>
<keyword evidence="1" id="KW-1133">Transmembrane helix</keyword>